<gene>
    <name evidence="1" type="ORF">BGE01nite_44130</name>
</gene>
<sequence length="216" mass="24843">MTDYPDRGVPYPFFFNGEELPRWSAQWHLCSLGDLLNNFVDDPITGWDEFVGYQHIWHLQCRIDHVGSIDSEDPGVFHVCAQEVLRVMLLHRDHVIRSIEAKGINNIATDEIYVQIVAGTARMIELCARDGSAFWTSGSEEDRTRVLNWMQWSALPPGDPDYRESPHLAQRRAEQILRTRSQLSDLRTLAQTESLEKPLRQIISQLPEPADHPITQ</sequence>
<reference evidence="1 2" key="1">
    <citation type="submission" date="2019-07" db="EMBL/GenBank/DDBJ databases">
        <title>Whole genome shotgun sequence of Brevifollis gellanilyticus NBRC 108608.</title>
        <authorList>
            <person name="Hosoyama A."/>
            <person name="Uohara A."/>
            <person name="Ohji S."/>
            <person name="Ichikawa N."/>
        </authorList>
    </citation>
    <scope>NUCLEOTIDE SEQUENCE [LARGE SCALE GENOMIC DNA]</scope>
    <source>
        <strain evidence="1 2">NBRC 108608</strain>
    </source>
</reference>
<proteinExistence type="predicted"/>
<name>A0A512MEJ8_9BACT</name>
<evidence type="ECO:0000313" key="1">
    <source>
        <dbReference type="EMBL" id="GEP45122.1"/>
    </source>
</evidence>
<keyword evidence="2" id="KW-1185">Reference proteome</keyword>
<dbReference type="RefSeq" id="WP_146853710.1">
    <property type="nucleotide sequence ID" value="NZ_BKAG01000042.1"/>
</dbReference>
<dbReference type="EMBL" id="BKAG01000042">
    <property type="protein sequence ID" value="GEP45122.1"/>
    <property type="molecule type" value="Genomic_DNA"/>
</dbReference>
<dbReference type="OrthoDB" id="9830891at2"/>
<accession>A0A512MEJ8</accession>
<evidence type="ECO:0000313" key="2">
    <source>
        <dbReference type="Proteomes" id="UP000321577"/>
    </source>
</evidence>
<comment type="caution">
    <text evidence="1">The sequence shown here is derived from an EMBL/GenBank/DDBJ whole genome shotgun (WGS) entry which is preliminary data.</text>
</comment>
<dbReference type="AlphaFoldDB" id="A0A512MEJ8"/>
<organism evidence="1 2">
    <name type="scientific">Brevifollis gellanilyticus</name>
    <dbReference type="NCBI Taxonomy" id="748831"/>
    <lineage>
        <taxon>Bacteria</taxon>
        <taxon>Pseudomonadati</taxon>
        <taxon>Verrucomicrobiota</taxon>
        <taxon>Verrucomicrobiia</taxon>
        <taxon>Verrucomicrobiales</taxon>
        <taxon>Verrucomicrobiaceae</taxon>
    </lineage>
</organism>
<protein>
    <submittedName>
        <fullName evidence="1">Uncharacterized protein</fullName>
    </submittedName>
</protein>
<dbReference type="Proteomes" id="UP000321577">
    <property type="component" value="Unassembled WGS sequence"/>
</dbReference>